<evidence type="ECO:0000256" key="3">
    <source>
        <dbReference type="SAM" id="MobiDB-lite"/>
    </source>
</evidence>
<dbReference type="PANTHER" id="PTHR20873">
    <property type="entry name" value="L-SERYL-TRNA(SEC) KINASE"/>
    <property type="match status" value="1"/>
</dbReference>
<dbReference type="Proteomes" id="UP001497392">
    <property type="component" value="Unassembled WGS sequence"/>
</dbReference>
<accession>A0ABP1FRS7</accession>
<keyword evidence="2" id="KW-0067">ATP-binding</keyword>
<reference evidence="4 5" key="1">
    <citation type="submission" date="2024-06" db="EMBL/GenBank/DDBJ databases">
        <authorList>
            <person name="Kraege A."/>
            <person name="Thomma B."/>
        </authorList>
    </citation>
    <scope>NUCLEOTIDE SEQUENCE [LARGE SCALE GENOMIC DNA]</scope>
</reference>
<dbReference type="Gene3D" id="3.40.50.300">
    <property type="entry name" value="P-loop containing nucleotide triphosphate hydrolases"/>
    <property type="match status" value="1"/>
</dbReference>
<organism evidence="4 5">
    <name type="scientific">Coccomyxa viridis</name>
    <dbReference type="NCBI Taxonomy" id="1274662"/>
    <lineage>
        <taxon>Eukaryota</taxon>
        <taxon>Viridiplantae</taxon>
        <taxon>Chlorophyta</taxon>
        <taxon>core chlorophytes</taxon>
        <taxon>Trebouxiophyceae</taxon>
        <taxon>Trebouxiophyceae incertae sedis</taxon>
        <taxon>Coccomyxaceae</taxon>
        <taxon>Coccomyxa</taxon>
    </lineage>
</organism>
<dbReference type="PANTHER" id="PTHR20873:SF0">
    <property type="entry name" value="L-SERYL-TRNA(SEC) KINASE"/>
    <property type="match status" value="1"/>
</dbReference>
<comment type="caution">
    <text evidence="4">The sequence shown here is derived from an EMBL/GenBank/DDBJ whole genome shotgun (WGS) entry which is preliminary data.</text>
</comment>
<dbReference type="EMBL" id="CAXHTA020000004">
    <property type="protein sequence ID" value="CAL5220777.1"/>
    <property type="molecule type" value="Genomic_DNA"/>
</dbReference>
<evidence type="ECO:0000256" key="2">
    <source>
        <dbReference type="ARBA" id="ARBA00022840"/>
    </source>
</evidence>
<evidence type="ECO:0000256" key="1">
    <source>
        <dbReference type="ARBA" id="ARBA00022741"/>
    </source>
</evidence>
<sequence length="311" mass="34692">MISDTCNDQAQNARICLALTCGLPGAGKTSLCNALSAYSKPDVLVRHICFDDIIEFDPKDEGNDFTISGTFKANRHQALQQIEQCMLDGWPAKDAHQRPTLIIADDNMYYRSMRHECAQVARRHNAAFLQIYLPCSLDAALARNERREGSKRMPEEVVRRIATRLEEPDSQKYEWEQNTVTLPSERLPSLADPQSQGWAGVWEKIMEAWKGPLPPAVAPQQQGPPTEASASTAHGLDLQLRRMLADTIASIDGAGSKADAARQLNAERKQLLARACKGEEMTYSEEARHGVVRSFKEMCRVVQAEKCPERA</sequence>
<proteinExistence type="predicted"/>
<evidence type="ECO:0000313" key="4">
    <source>
        <dbReference type="EMBL" id="CAL5220777.1"/>
    </source>
</evidence>
<gene>
    <name evidence="4" type="primary">g2843</name>
    <name evidence="4" type="ORF">VP750_LOCUS2436</name>
</gene>
<feature type="region of interest" description="Disordered" evidence="3">
    <location>
        <begin position="213"/>
        <end position="232"/>
    </location>
</feature>
<keyword evidence="5" id="KW-1185">Reference proteome</keyword>
<protein>
    <submittedName>
        <fullName evidence="4">G2843 protein</fullName>
    </submittedName>
</protein>
<dbReference type="InterPro" id="IPR027417">
    <property type="entry name" value="P-loop_NTPase"/>
</dbReference>
<dbReference type="Pfam" id="PF08433">
    <property type="entry name" value="KTI12"/>
    <property type="match status" value="1"/>
</dbReference>
<dbReference type="SUPFAM" id="SSF52540">
    <property type="entry name" value="P-loop containing nucleoside triphosphate hydrolases"/>
    <property type="match status" value="1"/>
</dbReference>
<evidence type="ECO:0000313" key="5">
    <source>
        <dbReference type="Proteomes" id="UP001497392"/>
    </source>
</evidence>
<dbReference type="InterPro" id="IPR013641">
    <property type="entry name" value="KTI12/PSTK"/>
</dbReference>
<name>A0ABP1FRS7_9CHLO</name>
<dbReference type="InterPro" id="IPR052648">
    <property type="entry name" value="Ser-tRNA(Sec)_kinase"/>
</dbReference>
<keyword evidence="1" id="KW-0547">Nucleotide-binding</keyword>